<protein>
    <recommendedName>
        <fullName evidence="4">DUF4440 domain-containing protein</fullName>
    </recommendedName>
</protein>
<evidence type="ECO:0000256" key="1">
    <source>
        <dbReference type="SAM" id="Phobius"/>
    </source>
</evidence>
<keyword evidence="1" id="KW-0812">Transmembrane</keyword>
<evidence type="ECO:0008006" key="4">
    <source>
        <dbReference type="Google" id="ProtNLM"/>
    </source>
</evidence>
<sequence length="186" mass="20309">MSILLESPLAVGALGLLLVTMAAIPYVQTRSRGAFMLLVAAMLLTAGGIALERWWLTPREQVRQSLGQLFEAIRSNDLPGVLRSIDPSATDVQSDAQMLMPMFNVAAASLGGEVTVELPDPLTDGAVAVAKFKPLIRVQHKQSGAVGPYHGRLEMDFVRRGDEWLVKAYRPAEGKNWREEASRLGR</sequence>
<feature type="transmembrane region" description="Helical" evidence="1">
    <location>
        <begin position="33"/>
        <end position="56"/>
    </location>
</feature>
<proteinExistence type="predicted"/>
<keyword evidence="3" id="KW-1185">Reference proteome</keyword>
<gene>
    <name evidence="2" type="ORF">Spa11_32350</name>
</gene>
<evidence type="ECO:0000313" key="3">
    <source>
        <dbReference type="Proteomes" id="UP000316426"/>
    </source>
</evidence>
<accession>A0A518KB49</accession>
<name>A0A518KB49_9BACT</name>
<dbReference type="SUPFAM" id="SSF54427">
    <property type="entry name" value="NTF2-like"/>
    <property type="match status" value="1"/>
</dbReference>
<dbReference type="InterPro" id="IPR032710">
    <property type="entry name" value="NTF2-like_dom_sf"/>
</dbReference>
<dbReference type="KEGG" id="bmei:Spa11_32350"/>
<organism evidence="2 3">
    <name type="scientific">Botrimarina mediterranea</name>
    <dbReference type="NCBI Taxonomy" id="2528022"/>
    <lineage>
        <taxon>Bacteria</taxon>
        <taxon>Pseudomonadati</taxon>
        <taxon>Planctomycetota</taxon>
        <taxon>Planctomycetia</taxon>
        <taxon>Pirellulales</taxon>
        <taxon>Lacipirellulaceae</taxon>
        <taxon>Botrimarina</taxon>
    </lineage>
</organism>
<keyword evidence="1" id="KW-0472">Membrane</keyword>
<dbReference type="Proteomes" id="UP000316426">
    <property type="component" value="Chromosome"/>
</dbReference>
<feature type="transmembrane region" description="Helical" evidence="1">
    <location>
        <begin position="7"/>
        <end position="27"/>
    </location>
</feature>
<dbReference type="AlphaFoldDB" id="A0A518KB49"/>
<dbReference type="EMBL" id="CP036349">
    <property type="protein sequence ID" value="QDV75026.1"/>
    <property type="molecule type" value="Genomic_DNA"/>
</dbReference>
<dbReference type="RefSeq" id="WP_145113963.1">
    <property type="nucleotide sequence ID" value="NZ_CP036349.1"/>
</dbReference>
<evidence type="ECO:0000313" key="2">
    <source>
        <dbReference type="EMBL" id="QDV75026.1"/>
    </source>
</evidence>
<keyword evidence="1" id="KW-1133">Transmembrane helix</keyword>
<reference evidence="2 3" key="1">
    <citation type="submission" date="2019-02" db="EMBL/GenBank/DDBJ databases">
        <title>Deep-cultivation of Planctomycetes and their phenomic and genomic characterization uncovers novel biology.</title>
        <authorList>
            <person name="Wiegand S."/>
            <person name="Jogler M."/>
            <person name="Boedeker C."/>
            <person name="Pinto D."/>
            <person name="Vollmers J."/>
            <person name="Rivas-Marin E."/>
            <person name="Kohn T."/>
            <person name="Peeters S.H."/>
            <person name="Heuer A."/>
            <person name="Rast P."/>
            <person name="Oberbeckmann S."/>
            <person name="Bunk B."/>
            <person name="Jeske O."/>
            <person name="Meyerdierks A."/>
            <person name="Storesund J.E."/>
            <person name="Kallscheuer N."/>
            <person name="Luecker S."/>
            <person name="Lage O.M."/>
            <person name="Pohl T."/>
            <person name="Merkel B.J."/>
            <person name="Hornburger P."/>
            <person name="Mueller R.-W."/>
            <person name="Bruemmer F."/>
            <person name="Labrenz M."/>
            <person name="Spormann A.M."/>
            <person name="Op den Camp H."/>
            <person name="Overmann J."/>
            <person name="Amann R."/>
            <person name="Jetten M.S.M."/>
            <person name="Mascher T."/>
            <person name="Medema M.H."/>
            <person name="Devos D.P."/>
            <person name="Kaster A.-K."/>
            <person name="Ovreas L."/>
            <person name="Rohde M."/>
            <person name="Galperin M.Y."/>
            <person name="Jogler C."/>
        </authorList>
    </citation>
    <scope>NUCLEOTIDE SEQUENCE [LARGE SCALE GENOMIC DNA]</scope>
    <source>
        <strain evidence="2 3">Spa11</strain>
    </source>
</reference>